<evidence type="ECO:0000256" key="4">
    <source>
        <dbReference type="ARBA" id="ARBA00023136"/>
    </source>
</evidence>
<dbReference type="GO" id="GO:0016020">
    <property type="term" value="C:membrane"/>
    <property type="evidence" value="ECO:0007669"/>
    <property type="project" value="UniProtKB-SubCell"/>
</dbReference>
<keyword evidence="2 5" id="KW-0812">Transmembrane</keyword>
<dbReference type="InterPro" id="IPR036259">
    <property type="entry name" value="MFS_trans_sf"/>
</dbReference>
<dbReference type="RefSeq" id="WP_191615101.1">
    <property type="nucleotide sequence ID" value="NZ_JACYFG010000002.1"/>
</dbReference>
<feature type="domain" description="Major facilitator superfamily (MFS) profile" evidence="6">
    <location>
        <begin position="7"/>
        <end position="414"/>
    </location>
</feature>
<comment type="subcellular location">
    <subcellularLocation>
        <location evidence="1">Membrane</location>
        <topology evidence="1">Multi-pass membrane protein</topology>
    </subcellularLocation>
</comment>
<evidence type="ECO:0000256" key="5">
    <source>
        <dbReference type="SAM" id="Phobius"/>
    </source>
</evidence>
<accession>A0A927F5D4</accession>
<dbReference type="PANTHER" id="PTHR11662">
    <property type="entry name" value="SOLUTE CARRIER FAMILY 17"/>
    <property type="match status" value="1"/>
</dbReference>
<comment type="caution">
    <text evidence="7">The sequence shown here is derived from an EMBL/GenBank/DDBJ whole genome shotgun (WGS) entry which is preliminary data.</text>
</comment>
<protein>
    <submittedName>
        <fullName evidence="7">MFS transporter</fullName>
    </submittedName>
</protein>
<evidence type="ECO:0000256" key="3">
    <source>
        <dbReference type="ARBA" id="ARBA00022989"/>
    </source>
</evidence>
<feature type="transmembrane region" description="Helical" evidence="5">
    <location>
        <begin position="163"/>
        <end position="181"/>
    </location>
</feature>
<organism evidence="7 8">
    <name type="scientific">Pelagicoccus enzymogenes</name>
    <dbReference type="NCBI Taxonomy" id="2773457"/>
    <lineage>
        <taxon>Bacteria</taxon>
        <taxon>Pseudomonadati</taxon>
        <taxon>Verrucomicrobiota</taxon>
        <taxon>Opitutia</taxon>
        <taxon>Puniceicoccales</taxon>
        <taxon>Pelagicoccaceae</taxon>
        <taxon>Pelagicoccus</taxon>
    </lineage>
</organism>
<dbReference type="InterPro" id="IPR050382">
    <property type="entry name" value="MFS_Na/Anion_cotransporter"/>
</dbReference>
<dbReference type="PANTHER" id="PTHR11662:SF399">
    <property type="entry name" value="FI19708P1-RELATED"/>
    <property type="match status" value="1"/>
</dbReference>
<evidence type="ECO:0000259" key="6">
    <source>
        <dbReference type="PROSITE" id="PS50850"/>
    </source>
</evidence>
<feature type="transmembrane region" description="Helical" evidence="5">
    <location>
        <begin position="365"/>
        <end position="384"/>
    </location>
</feature>
<feature type="transmembrane region" description="Helical" evidence="5">
    <location>
        <begin position="265"/>
        <end position="289"/>
    </location>
</feature>
<evidence type="ECO:0000256" key="1">
    <source>
        <dbReference type="ARBA" id="ARBA00004141"/>
    </source>
</evidence>
<name>A0A927F5D4_9BACT</name>
<dbReference type="SUPFAM" id="SSF103473">
    <property type="entry name" value="MFS general substrate transporter"/>
    <property type="match status" value="1"/>
</dbReference>
<sequence length="417" mass="45286">MQKRHILVVGTFLLSLLLYIDRTCISTAKGPIVAEFGLSDKQFGWVLSAFALGYALLQAPSGALADKMGSRMVLTTVVTLWSIFTGLTAAAWNLASLVIVRFLFGAGEAGAFPGMAKAVHSWIPQKERGLVKGINFSASRIGAAVTMPILPLVITALGWHLTFVVLMFVGFVWAAAWWVWFRDNPADHKSISQAELDLINESHAAEIAGKEDTPDRGQGISYFNSANMWLMMGQYFASNFTFFFCLTWLFPYVKNTYNLSYEQAGFYAMVPLLGGALGNVVSGALVDLLYKLGYKSWSRRLPAIIGFTLASIGLLMSHGQAEVFGAVLWLTIGVFGADMTLSPSWSFCIDIGGKHAGKISGTMNMAGNLGSFFVALAFPYLQAWTGGPEAFFYICAGLNAVAILLWILSNPKKLIAT</sequence>
<reference evidence="7" key="1">
    <citation type="submission" date="2020-09" db="EMBL/GenBank/DDBJ databases">
        <title>Pelagicoccus enzymogenes sp. nov. with an EPS production, isolated from marine sediment.</title>
        <authorList>
            <person name="Feng X."/>
        </authorList>
    </citation>
    <scope>NUCLEOTIDE SEQUENCE</scope>
    <source>
        <strain evidence="7">NFK12</strain>
    </source>
</reference>
<dbReference type="InterPro" id="IPR020846">
    <property type="entry name" value="MFS_dom"/>
</dbReference>
<gene>
    <name evidence="7" type="ORF">IEN85_00495</name>
</gene>
<feature type="transmembrane region" description="Helical" evidence="5">
    <location>
        <begin position="72"/>
        <end position="92"/>
    </location>
</feature>
<dbReference type="GO" id="GO:0022857">
    <property type="term" value="F:transmembrane transporter activity"/>
    <property type="evidence" value="ECO:0007669"/>
    <property type="project" value="InterPro"/>
</dbReference>
<keyword evidence="3 5" id="KW-1133">Transmembrane helix</keyword>
<proteinExistence type="predicted"/>
<dbReference type="Proteomes" id="UP000622317">
    <property type="component" value="Unassembled WGS sequence"/>
</dbReference>
<dbReference type="CDD" id="cd17319">
    <property type="entry name" value="MFS_ExuT_GudP_like"/>
    <property type="match status" value="1"/>
</dbReference>
<dbReference type="Gene3D" id="1.20.1250.20">
    <property type="entry name" value="MFS general substrate transporter like domains"/>
    <property type="match status" value="2"/>
</dbReference>
<dbReference type="PROSITE" id="PS50850">
    <property type="entry name" value="MFS"/>
    <property type="match status" value="1"/>
</dbReference>
<keyword evidence="8" id="KW-1185">Reference proteome</keyword>
<feature type="transmembrane region" description="Helical" evidence="5">
    <location>
        <begin position="327"/>
        <end position="353"/>
    </location>
</feature>
<feature type="transmembrane region" description="Helical" evidence="5">
    <location>
        <begin position="390"/>
        <end position="408"/>
    </location>
</feature>
<keyword evidence="4 5" id="KW-0472">Membrane</keyword>
<evidence type="ECO:0000313" key="7">
    <source>
        <dbReference type="EMBL" id="MBD5777971.1"/>
    </source>
</evidence>
<dbReference type="AlphaFoldDB" id="A0A927F5D4"/>
<dbReference type="EMBL" id="JACYFG010000002">
    <property type="protein sequence ID" value="MBD5777971.1"/>
    <property type="molecule type" value="Genomic_DNA"/>
</dbReference>
<evidence type="ECO:0000313" key="8">
    <source>
        <dbReference type="Proteomes" id="UP000622317"/>
    </source>
</evidence>
<dbReference type="Pfam" id="PF07690">
    <property type="entry name" value="MFS_1"/>
    <property type="match status" value="1"/>
</dbReference>
<evidence type="ECO:0000256" key="2">
    <source>
        <dbReference type="ARBA" id="ARBA00022692"/>
    </source>
</evidence>
<dbReference type="InterPro" id="IPR011701">
    <property type="entry name" value="MFS"/>
</dbReference>
<feature type="transmembrane region" description="Helical" evidence="5">
    <location>
        <begin position="235"/>
        <end position="253"/>
    </location>
</feature>
<feature type="transmembrane region" description="Helical" evidence="5">
    <location>
        <begin position="42"/>
        <end position="60"/>
    </location>
</feature>
<feature type="transmembrane region" description="Helical" evidence="5">
    <location>
        <begin position="301"/>
        <end position="321"/>
    </location>
</feature>